<keyword evidence="1" id="KW-1133">Transmembrane helix</keyword>
<feature type="transmembrane region" description="Helical" evidence="1">
    <location>
        <begin position="7"/>
        <end position="24"/>
    </location>
</feature>
<accession>J3EZ27</accession>
<evidence type="ECO:0000313" key="3">
    <source>
        <dbReference type="Proteomes" id="UP000007813"/>
    </source>
</evidence>
<keyword evidence="1" id="KW-0812">Transmembrane</keyword>
<dbReference type="RefSeq" id="WP_009366451.1">
    <property type="nucleotide sequence ID" value="NZ_ALJD01000003.1"/>
</dbReference>
<protein>
    <submittedName>
        <fullName evidence="2">Uncharacterized protein</fullName>
    </submittedName>
</protein>
<reference evidence="2 3" key="1">
    <citation type="journal article" date="2012" name="J. Bacteriol.">
        <title>Draft Genome Sequence of the Extremely Halophilic Archaeon Halogranum salarium B-1T.</title>
        <authorList>
            <person name="Kim K.K."/>
            <person name="Lee K.C."/>
            <person name="Lee J.S."/>
        </authorList>
    </citation>
    <scope>NUCLEOTIDE SEQUENCE [LARGE SCALE GENOMIC DNA]</scope>
    <source>
        <strain evidence="2 3">B-1</strain>
    </source>
</reference>
<evidence type="ECO:0000256" key="1">
    <source>
        <dbReference type="SAM" id="Phobius"/>
    </source>
</evidence>
<dbReference type="AlphaFoldDB" id="J3EZ27"/>
<dbReference type="Proteomes" id="UP000007813">
    <property type="component" value="Unassembled WGS sequence"/>
</dbReference>
<gene>
    <name evidence="2" type="ORF">HSB1_13350</name>
</gene>
<proteinExistence type="predicted"/>
<comment type="caution">
    <text evidence="2">The sequence shown here is derived from an EMBL/GenBank/DDBJ whole genome shotgun (WGS) entry which is preliminary data.</text>
</comment>
<organism evidence="2 3">
    <name type="scientific">Halogranum salarium B-1</name>
    <dbReference type="NCBI Taxonomy" id="1210908"/>
    <lineage>
        <taxon>Archaea</taxon>
        <taxon>Methanobacteriati</taxon>
        <taxon>Methanobacteriota</taxon>
        <taxon>Stenosarchaea group</taxon>
        <taxon>Halobacteria</taxon>
        <taxon>Halobacteriales</taxon>
        <taxon>Haloferacaceae</taxon>
    </lineage>
</organism>
<dbReference type="EMBL" id="ALJD01000003">
    <property type="protein sequence ID" value="EJN60732.1"/>
    <property type="molecule type" value="Genomic_DNA"/>
</dbReference>
<name>J3EZ27_9EURY</name>
<evidence type="ECO:0000313" key="2">
    <source>
        <dbReference type="EMBL" id="EJN60732.1"/>
    </source>
</evidence>
<sequence>MDSRHRSLLVGVPLVTVPLYAPLFDVTGSLLSEDPLLERICEAVAVVLGLRLLVRVWSA</sequence>
<keyword evidence="1" id="KW-0472">Membrane</keyword>